<keyword evidence="8" id="KW-1185">Reference proteome</keyword>
<proteinExistence type="predicted"/>
<dbReference type="STRING" id="765915.A0A1Y2H4Q8"/>
<dbReference type="GO" id="GO:0004930">
    <property type="term" value="F:G protein-coupled receptor activity"/>
    <property type="evidence" value="ECO:0007669"/>
    <property type="project" value="TreeGrafter"/>
</dbReference>
<keyword evidence="4 5" id="KW-0472">Membrane</keyword>
<keyword evidence="2 5" id="KW-0812">Transmembrane</keyword>
<accession>A0A1Y2H4Q8</accession>
<feature type="transmembrane region" description="Helical" evidence="5">
    <location>
        <begin position="6"/>
        <end position="26"/>
    </location>
</feature>
<name>A0A1Y2H4Q8_9FUNG</name>
<evidence type="ECO:0000313" key="8">
    <source>
        <dbReference type="Proteomes" id="UP000193411"/>
    </source>
</evidence>
<evidence type="ECO:0000256" key="4">
    <source>
        <dbReference type="ARBA" id="ARBA00023136"/>
    </source>
</evidence>
<feature type="domain" description="G-protein coupled receptors family 2 profile 2" evidence="6">
    <location>
        <begin position="1"/>
        <end position="186"/>
    </location>
</feature>
<feature type="transmembrane region" description="Helical" evidence="5">
    <location>
        <begin position="88"/>
        <end position="108"/>
    </location>
</feature>
<dbReference type="GO" id="GO:0005886">
    <property type="term" value="C:plasma membrane"/>
    <property type="evidence" value="ECO:0007669"/>
    <property type="project" value="TreeGrafter"/>
</dbReference>
<gene>
    <name evidence="7" type="ORF">BCR44DRAFT_1490018</name>
</gene>
<dbReference type="SUPFAM" id="SSF81321">
    <property type="entry name" value="Family A G protein-coupled receptor-like"/>
    <property type="match status" value="1"/>
</dbReference>
<dbReference type="GO" id="GO:0007189">
    <property type="term" value="P:adenylate cyclase-activating G protein-coupled receptor signaling pathway"/>
    <property type="evidence" value="ECO:0007669"/>
    <property type="project" value="TreeGrafter"/>
</dbReference>
<dbReference type="Gene3D" id="1.20.1070.10">
    <property type="entry name" value="Rhodopsin 7-helix transmembrane proteins"/>
    <property type="match status" value="1"/>
</dbReference>
<reference evidence="7 8" key="1">
    <citation type="submission" date="2016-07" db="EMBL/GenBank/DDBJ databases">
        <title>Pervasive Adenine N6-methylation of Active Genes in Fungi.</title>
        <authorList>
            <consortium name="DOE Joint Genome Institute"/>
            <person name="Mondo S.J."/>
            <person name="Dannebaum R.O."/>
            <person name="Kuo R.C."/>
            <person name="Labutti K."/>
            <person name="Haridas S."/>
            <person name="Kuo A."/>
            <person name="Salamov A."/>
            <person name="Ahrendt S.R."/>
            <person name="Lipzen A."/>
            <person name="Sullivan W."/>
            <person name="Andreopoulos W.B."/>
            <person name="Clum A."/>
            <person name="Lindquist E."/>
            <person name="Daum C."/>
            <person name="Ramamoorthy G.K."/>
            <person name="Gryganskyi A."/>
            <person name="Culley D."/>
            <person name="Magnuson J.K."/>
            <person name="James T.Y."/>
            <person name="O'Malley M.A."/>
            <person name="Stajich J.E."/>
            <person name="Spatafora J.W."/>
            <person name="Visel A."/>
            <person name="Grigoriev I.V."/>
        </authorList>
    </citation>
    <scope>NUCLEOTIDE SEQUENCE [LARGE SCALE GENOMIC DNA]</scope>
    <source>
        <strain evidence="7 8">PL171</strain>
    </source>
</reference>
<feature type="transmembrane region" description="Helical" evidence="5">
    <location>
        <begin position="172"/>
        <end position="193"/>
    </location>
</feature>
<evidence type="ECO:0000256" key="3">
    <source>
        <dbReference type="ARBA" id="ARBA00022989"/>
    </source>
</evidence>
<dbReference type="AlphaFoldDB" id="A0A1Y2H4Q8"/>
<keyword evidence="3 5" id="KW-1133">Transmembrane helix</keyword>
<evidence type="ECO:0000259" key="6">
    <source>
        <dbReference type="PROSITE" id="PS50261"/>
    </source>
</evidence>
<evidence type="ECO:0000256" key="1">
    <source>
        <dbReference type="ARBA" id="ARBA00004141"/>
    </source>
</evidence>
<dbReference type="Proteomes" id="UP000193411">
    <property type="component" value="Unassembled WGS sequence"/>
</dbReference>
<dbReference type="OrthoDB" id="2122879at2759"/>
<evidence type="ECO:0000256" key="5">
    <source>
        <dbReference type="SAM" id="Phobius"/>
    </source>
</evidence>
<dbReference type="PANTHER" id="PTHR23112:SF0">
    <property type="entry name" value="TRANSMEMBRANE PROTEIN 116"/>
    <property type="match status" value="1"/>
</dbReference>
<dbReference type="EMBL" id="MCFL01000161">
    <property type="protein sequence ID" value="ORZ29546.1"/>
    <property type="molecule type" value="Genomic_DNA"/>
</dbReference>
<dbReference type="PANTHER" id="PTHR23112">
    <property type="entry name" value="G PROTEIN-COUPLED RECEPTOR 157-RELATED"/>
    <property type="match status" value="1"/>
</dbReference>
<evidence type="ECO:0000313" key="7">
    <source>
        <dbReference type="EMBL" id="ORZ29546.1"/>
    </source>
</evidence>
<sequence>MITYGFLSLSMWAGCMAIVVYLAVVRKHSLVSIAERQWIVHLLAWGVPLLAINVPYVASRVSSRKEQFYGDAGLWCWVSEPWQEYRMILFYIPIWVVFFVTIIVYGLVIAEVNDAFKPEENVHMCFTLAETQCQRAAKLRLARRTAIHLLAYFFTYFAAFMNRFVIMETGRAFFGLFVIHGMSVGSVGIMWATAHFGDGILHRVYVARARKVAGAQQRGFVQ</sequence>
<dbReference type="GO" id="GO:0007166">
    <property type="term" value="P:cell surface receptor signaling pathway"/>
    <property type="evidence" value="ECO:0007669"/>
    <property type="project" value="InterPro"/>
</dbReference>
<comment type="caution">
    <text evidence="7">The sequence shown here is derived from an EMBL/GenBank/DDBJ whole genome shotgun (WGS) entry which is preliminary data.</text>
</comment>
<feature type="transmembrane region" description="Helical" evidence="5">
    <location>
        <begin position="38"/>
        <end position="58"/>
    </location>
</feature>
<comment type="subcellular location">
    <subcellularLocation>
        <location evidence="1">Membrane</location>
        <topology evidence="1">Multi-pass membrane protein</topology>
    </subcellularLocation>
</comment>
<evidence type="ECO:0000256" key="2">
    <source>
        <dbReference type="ARBA" id="ARBA00022692"/>
    </source>
</evidence>
<protein>
    <recommendedName>
        <fullName evidence="6">G-protein coupled receptors family 2 profile 2 domain-containing protein</fullName>
    </recommendedName>
</protein>
<dbReference type="Pfam" id="PF05462">
    <property type="entry name" value="Dicty_CAR"/>
    <property type="match status" value="1"/>
</dbReference>
<dbReference type="InterPro" id="IPR017981">
    <property type="entry name" value="GPCR_2-like_7TM"/>
</dbReference>
<dbReference type="PROSITE" id="PS50261">
    <property type="entry name" value="G_PROTEIN_RECEP_F2_4"/>
    <property type="match status" value="1"/>
</dbReference>
<feature type="transmembrane region" description="Helical" evidence="5">
    <location>
        <begin position="145"/>
        <end position="166"/>
    </location>
</feature>
<organism evidence="7 8">
    <name type="scientific">Catenaria anguillulae PL171</name>
    <dbReference type="NCBI Taxonomy" id="765915"/>
    <lineage>
        <taxon>Eukaryota</taxon>
        <taxon>Fungi</taxon>
        <taxon>Fungi incertae sedis</taxon>
        <taxon>Blastocladiomycota</taxon>
        <taxon>Blastocladiomycetes</taxon>
        <taxon>Blastocladiales</taxon>
        <taxon>Catenariaceae</taxon>
        <taxon>Catenaria</taxon>
    </lineage>
</organism>